<evidence type="ECO:0000313" key="2">
    <source>
        <dbReference type="Proteomes" id="UP000095743"/>
    </source>
</evidence>
<dbReference type="KEGG" id="gfe:Gferi_07115"/>
<sequence length="201" mass="23537">MQYTGERVIPKLMSPKSGILLEHLFRYRFARKFCRGRILDIACGVGYGSEILINRNHTITEYVGIDNCSESIDYAINHYNYPRASYFVDDALNEELHNIYGKFDTIISFETIEHFDGDTKFIQNLYNLLKPSGTLILSTPFGRGKDHPCSNPYHVYQYTEEEFMDILKPFRKVTMYHQLDMTIEIPKPDKKYYLMVAVCEK</sequence>
<dbReference type="RefSeq" id="WP_069974949.1">
    <property type="nucleotide sequence ID" value="NZ_CP017269.1"/>
</dbReference>
<accession>A0A1D8GEP0</accession>
<keyword evidence="1" id="KW-0808">Transferase</keyword>
<evidence type="ECO:0000313" key="1">
    <source>
        <dbReference type="EMBL" id="AOT69363.1"/>
    </source>
</evidence>
<dbReference type="InterPro" id="IPR029063">
    <property type="entry name" value="SAM-dependent_MTases_sf"/>
</dbReference>
<organism evidence="1 2">
    <name type="scientific">Geosporobacter ferrireducens</name>
    <dbReference type="NCBI Taxonomy" id="1424294"/>
    <lineage>
        <taxon>Bacteria</taxon>
        <taxon>Bacillati</taxon>
        <taxon>Bacillota</taxon>
        <taxon>Clostridia</taxon>
        <taxon>Peptostreptococcales</taxon>
        <taxon>Thermotaleaceae</taxon>
        <taxon>Geosporobacter</taxon>
    </lineage>
</organism>
<reference evidence="1 2" key="1">
    <citation type="submission" date="2016-09" db="EMBL/GenBank/DDBJ databases">
        <title>Genomic analysis reveals versatility of anaerobic energy metabolism of Geosporobacter ferrireducens IRF9 of phylum Firmicutes.</title>
        <authorList>
            <person name="Kim S.-J."/>
        </authorList>
    </citation>
    <scope>NUCLEOTIDE SEQUENCE [LARGE SCALE GENOMIC DNA]</scope>
    <source>
        <strain evidence="1 2">IRF9</strain>
    </source>
</reference>
<dbReference type="Pfam" id="PF13489">
    <property type="entry name" value="Methyltransf_23"/>
    <property type="match status" value="1"/>
</dbReference>
<dbReference type="Gene3D" id="3.40.50.150">
    <property type="entry name" value="Vaccinia Virus protein VP39"/>
    <property type="match status" value="1"/>
</dbReference>
<dbReference type="GO" id="GO:0032259">
    <property type="term" value="P:methylation"/>
    <property type="evidence" value="ECO:0007669"/>
    <property type="project" value="UniProtKB-KW"/>
</dbReference>
<dbReference type="CDD" id="cd02440">
    <property type="entry name" value="AdoMet_MTases"/>
    <property type="match status" value="1"/>
</dbReference>
<dbReference type="AlphaFoldDB" id="A0A1D8GEP0"/>
<keyword evidence="2" id="KW-1185">Reference proteome</keyword>
<dbReference type="PANTHER" id="PTHR43861">
    <property type="entry name" value="TRANS-ACONITATE 2-METHYLTRANSFERASE-RELATED"/>
    <property type="match status" value="1"/>
</dbReference>
<dbReference type="EMBL" id="CP017269">
    <property type="protein sequence ID" value="AOT69363.1"/>
    <property type="molecule type" value="Genomic_DNA"/>
</dbReference>
<dbReference type="OrthoDB" id="9808140at2"/>
<dbReference type="GO" id="GO:0008168">
    <property type="term" value="F:methyltransferase activity"/>
    <property type="evidence" value="ECO:0007669"/>
    <property type="project" value="UniProtKB-KW"/>
</dbReference>
<proteinExistence type="predicted"/>
<protein>
    <submittedName>
        <fullName evidence="1">SAM-dependent methyltransferase</fullName>
    </submittedName>
</protein>
<gene>
    <name evidence="1" type="ORF">Gferi_07115</name>
</gene>
<name>A0A1D8GEP0_9FIRM</name>
<dbReference type="Proteomes" id="UP000095743">
    <property type="component" value="Chromosome"/>
</dbReference>
<dbReference type="SUPFAM" id="SSF53335">
    <property type="entry name" value="S-adenosyl-L-methionine-dependent methyltransferases"/>
    <property type="match status" value="1"/>
</dbReference>
<dbReference type="STRING" id="1424294.Gferi_07115"/>
<keyword evidence="1" id="KW-0489">Methyltransferase</keyword>